<gene>
    <name evidence="2" type="ORF">GCM10011452_38050</name>
</gene>
<reference evidence="2" key="2">
    <citation type="submission" date="2020-09" db="EMBL/GenBank/DDBJ databases">
        <authorList>
            <person name="Sun Q."/>
            <person name="Kim S."/>
        </authorList>
    </citation>
    <scope>NUCLEOTIDE SEQUENCE</scope>
    <source>
        <strain evidence="2">KCTC 23714</strain>
    </source>
</reference>
<dbReference type="SUPFAM" id="SSF51430">
    <property type="entry name" value="NAD(P)-linked oxidoreductase"/>
    <property type="match status" value="1"/>
</dbReference>
<dbReference type="InterPro" id="IPR036812">
    <property type="entry name" value="NAD(P)_OxRdtase_dom_sf"/>
</dbReference>
<proteinExistence type="predicted"/>
<feature type="domain" description="NADP-dependent oxidoreductase" evidence="1">
    <location>
        <begin position="12"/>
        <end position="233"/>
    </location>
</feature>
<comment type="caution">
    <text evidence="2">The sequence shown here is derived from an EMBL/GenBank/DDBJ whole genome shotgun (WGS) entry which is preliminary data.</text>
</comment>
<dbReference type="Pfam" id="PF00248">
    <property type="entry name" value="Aldo_ket_red"/>
    <property type="match status" value="1"/>
</dbReference>
<evidence type="ECO:0000259" key="1">
    <source>
        <dbReference type="Pfam" id="PF00248"/>
    </source>
</evidence>
<dbReference type="Gene3D" id="3.20.20.100">
    <property type="entry name" value="NADP-dependent oxidoreductase domain"/>
    <property type="match status" value="1"/>
</dbReference>
<reference evidence="2" key="1">
    <citation type="journal article" date="2014" name="Int. J. Syst. Evol. Microbiol.">
        <title>Complete genome sequence of Corynebacterium casei LMG S-19264T (=DSM 44701T), isolated from a smear-ripened cheese.</title>
        <authorList>
            <consortium name="US DOE Joint Genome Institute (JGI-PGF)"/>
            <person name="Walter F."/>
            <person name="Albersmeier A."/>
            <person name="Kalinowski J."/>
            <person name="Ruckert C."/>
        </authorList>
    </citation>
    <scope>NUCLEOTIDE SEQUENCE</scope>
    <source>
        <strain evidence="2">KCTC 23714</strain>
    </source>
</reference>
<organism evidence="2 3">
    <name type="scientific">Gemmobacter lanyuensis</name>
    <dbReference type="NCBI Taxonomy" id="1054497"/>
    <lineage>
        <taxon>Bacteria</taxon>
        <taxon>Pseudomonadati</taxon>
        <taxon>Pseudomonadota</taxon>
        <taxon>Alphaproteobacteria</taxon>
        <taxon>Rhodobacterales</taxon>
        <taxon>Paracoccaceae</taxon>
        <taxon>Gemmobacter</taxon>
    </lineage>
</organism>
<accession>A0A918J4Q1</accession>
<dbReference type="InterPro" id="IPR053135">
    <property type="entry name" value="AKR2_Oxidoreductase"/>
</dbReference>
<dbReference type="AlphaFoldDB" id="A0A918J4Q1"/>
<dbReference type="InterPro" id="IPR023210">
    <property type="entry name" value="NADP_OxRdtase_dom"/>
</dbReference>
<dbReference type="RefSeq" id="WP_189635464.1">
    <property type="nucleotide sequence ID" value="NZ_BMYQ01000025.1"/>
</dbReference>
<dbReference type="PANTHER" id="PTHR43312">
    <property type="entry name" value="D-THREO-ALDOSE 1-DEHYDROGENASE"/>
    <property type="match status" value="1"/>
</dbReference>
<evidence type="ECO:0000313" key="2">
    <source>
        <dbReference type="EMBL" id="GGW46734.1"/>
    </source>
</evidence>
<keyword evidence="3" id="KW-1185">Reference proteome</keyword>
<name>A0A918J4Q1_9RHOB</name>
<protein>
    <submittedName>
        <fullName evidence="2">Aldo/keto reductase</fullName>
    </submittedName>
</protein>
<sequence>MTDILHHPHDLPLGLGCSRLGSVNGTTGDEARLLLRTALELGIRVFDTSNIYAQGDSERYIGEMVGNRPDCVICSKGGKYLPLSKRVMVPLKGAIRIATRHLGGARKTVSLARSKPMPTCWDGPFLTRALDASLKRLRRDRVDIYMLHSAPPEVLRRGDAITALVKARAAGKIGLIGASPDDPAATAAALGDPRIRVLQLPLHLGDTNYDALIAQARQQGVAIIAREILGGPAGLTGGTDPKGFASRRITDILSRPDIAVTLIGTTRPAHLEAAVKAAQARKHQG</sequence>
<evidence type="ECO:0000313" key="3">
    <source>
        <dbReference type="Proteomes" id="UP000628984"/>
    </source>
</evidence>
<dbReference type="EMBL" id="BMYQ01000025">
    <property type="protein sequence ID" value="GGW46734.1"/>
    <property type="molecule type" value="Genomic_DNA"/>
</dbReference>
<dbReference type="Proteomes" id="UP000628984">
    <property type="component" value="Unassembled WGS sequence"/>
</dbReference>
<dbReference type="PANTHER" id="PTHR43312:SF1">
    <property type="entry name" value="NADP-DEPENDENT OXIDOREDUCTASE DOMAIN-CONTAINING PROTEIN"/>
    <property type="match status" value="1"/>
</dbReference>